<organism evidence="2">
    <name type="scientific">Candidatus Kentrum sp. LFY</name>
    <dbReference type="NCBI Taxonomy" id="2126342"/>
    <lineage>
        <taxon>Bacteria</taxon>
        <taxon>Pseudomonadati</taxon>
        <taxon>Pseudomonadota</taxon>
        <taxon>Gammaproteobacteria</taxon>
        <taxon>Candidatus Kentrum</taxon>
    </lineage>
</organism>
<protein>
    <submittedName>
        <fullName evidence="2">Uncharacterized protein</fullName>
    </submittedName>
</protein>
<feature type="region of interest" description="Disordered" evidence="1">
    <location>
        <begin position="1"/>
        <end position="21"/>
    </location>
</feature>
<sequence length="99" mass="11336">MCHWTGDNAFFEPHPEGTPEMPWDRLKEIGGKVGRGPGKNRKIFARKFIRKHFHIERAARHPDCPSARYLASKLRALGALIPNPIQESHTRPNPFQGRT</sequence>
<dbReference type="EMBL" id="CAADFH010000073">
    <property type="protein sequence ID" value="VFJ97778.1"/>
    <property type="molecule type" value="Genomic_DNA"/>
</dbReference>
<name>A0A450UYZ5_9GAMM</name>
<reference evidence="2" key="1">
    <citation type="submission" date="2019-02" db="EMBL/GenBank/DDBJ databases">
        <authorList>
            <person name="Gruber-Vodicka R. H."/>
            <person name="Seah K. B. B."/>
        </authorList>
    </citation>
    <scope>NUCLEOTIDE SEQUENCE</scope>
    <source>
        <strain evidence="2">BECK_M6</strain>
    </source>
</reference>
<evidence type="ECO:0000313" key="2">
    <source>
        <dbReference type="EMBL" id="VFJ97778.1"/>
    </source>
</evidence>
<proteinExistence type="predicted"/>
<accession>A0A450UYZ5</accession>
<dbReference type="AlphaFoldDB" id="A0A450UYZ5"/>
<gene>
    <name evidence="2" type="ORF">BECKLFY1418A_GA0070994_107322</name>
</gene>
<evidence type="ECO:0000256" key="1">
    <source>
        <dbReference type="SAM" id="MobiDB-lite"/>
    </source>
</evidence>